<protein>
    <submittedName>
        <fullName evidence="1">Uncharacterized protein</fullName>
    </submittedName>
</protein>
<reference evidence="1 2" key="1">
    <citation type="submission" date="2016-08" db="EMBL/GenBank/DDBJ databases">
        <authorList>
            <person name="Seilhamer J.J."/>
        </authorList>
    </citation>
    <scope>NUCLEOTIDE SEQUENCE [LARGE SCALE GENOMIC DNA]</scope>
    <source>
        <strain evidence="1 2">CCBAU 10071</strain>
    </source>
</reference>
<sequence>MGDVRIDTSQWEREYGKKPSGRRYWRFRIVAPRTTVKEYEFMTDFALTFPAACRVAMEKARQRRSDQVILLP</sequence>
<evidence type="ECO:0000313" key="2">
    <source>
        <dbReference type="Proteomes" id="UP000183174"/>
    </source>
</evidence>
<accession>A0A1C3XL63</accession>
<dbReference type="EMBL" id="FMAE01000047">
    <property type="protein sequence ID" value="SCB53041.1"/>
    <property type="molecule type" value="Genomic_DNA"/>
</dbReference>
<evidence type="ECO:0000313" key="1">
    <source>
        <dbReference type="EMBL" id="SCB53041.1"/>
    </source>
</evidence>
<gene>
    <name evidence="1" type="ORF">GA0061099_10477</name>
</gene>
<proteinExistence type="predicted"/>
<dbReference type="AlphaFoldDB" id="A0A1C3XL63"/>
<dbReference type="Proteomes" id="UP000183174">
    <property type="component" value="Unassembled WGS sequence"/>
</dbReference>
<organism evidence="1 2">
    <name type="scientific">Bradyrhizobium yuanmingense</name>
    <dbReference type="NCBI Taxonomy" id="108015"/>
    <lineage>
        <taxon>Bacteria</taxon>
        <taxon>Pseudomonadati</taxon>
        <taxon>Pseudomonadota</taxon>
        <taxon>Alphaproteobacteria</taxon>
        <taxon>Hyphomicrobiales</taxon>
        <taxon>Nitrobacteraceae</taxon>
        <taxon>Bradyrhizobium</taxon>
    </lineage>
</organism>
<name>A0A1C3XL63_9BRAD</name>